<evidence type="ECO:0000313" key="2">
    <source>
        <dbReference type="EMBL" id="GAX77934.1"/>
    </source>
</evidence>
<organism evidence="2 3">
    <name type="scientific">Chlamydomonas eustigma</name>
    <dbReference type="NCBI Taxonomy" id="1157962"/>
    <lineage>
        <taxon>Eukaryota</taxon>
        <taxon>Viridiplantae</taxon>
        <taxon>Chlorophyta</taxon>
        <taxon>core chlorophytes</taxon>
        <taxon>Chlorophyceae</taxon>
        <taxon>CS clade</taxon>
        <taxon>Chlamydomonadales</taxon>
        <taxon>Chlamydomonadaceae</taxon>
        <taxon>Chlamydomonas</taxon>
    </lineage>
</organism>
<sequence>MKKAKCLCSGTESLDYYPATTMPVLGWLQPCKFCRSWTSRTLINKTGEESVSVCERCQSKIKSLAVKVVGVAEGSSSQRLEDTYCDDGLSDSRGCSRHWNCEKSGEQLRHPSTVQSSNLELGVTNDSPGGTIRSSPLMCLNKALAGAAAGSIQMPLAFSSSASSAEGSSPLFPSESCIFSQSE</sequence>
<comment type="caution">
    <text evidence="2">The sequence shown here is derived from an EMBL/GenBank/DDBJ whole genome shotgun (WGS) entry which is preliminary data.</text>
</comment>
<feature type="compositionally biased region" description="Low complexity" evidence="1">
    <location>
        <begin position="159"/>
        <end position="169"/>
    </location>
</feature>
<gene>
    <name evidence="2" type="ORF">CEUSTIGMA_g5376.t1</name>
</gene>
<dbReference type="OrthoDB" id="10637838at2759"/>
<evidence type="ECO:0000313" key="3">
    <source>
        <dbReference type="Proteomes" id="UP000232323"/>
    </source>
</evidence>
<evidence type="ECO:0000256" key="1">
    <source>
        <dbReference type="SAM" id="MobiDB-lite"/>
    </source>
</evidence>
<keyword evidence="3" id="KW-1185">Reference proteome</keyword>
<protein>
    <submittedName>
        <fullName evidence="2">Uncharacterized protein</fullName>
    </submittedName>
</protein>
<accession>A0A250X4C8</accession>
<feature type="region of interest" description="Disordered" evidence="1">
    <location>
        <begin position="159"/>
        <end position="183"/>
    </location>
</feature>
<dbReference type="Proteomes" id="UP000232323">
    <property type="component" value="Unassembled WGS sequence"/>
</dbReference>
<proteinExistence type="predicted"/>
<dbReference type="EMBL" id="BEGY01000028">
    <property type="protein sequence ID" value="GAX77934.1"/>
    <property type="molecule type" value="Genomic_DNA"/>
</dbReference>
<reference evidence="2 3" key="1">
    <citation type="submission" date="2017-08" db="EMBL/GenBank/DDBJ databases">
        <title>Acidophilic green algal genome provides insights into adaptation to an acidic environment.</title>
        <authorList>
            <person name="Hirooka S."/>
            <person name="Hirose Y."/>
            <person name="Kanesaki Y."/>
            <person name="Higuchi S."/>
            <person name="Fujiwara T."/>
            <person name="Onuma R."/>
            <person name="Era A."/>
            <person name="Ohbayashi R."/>
            <person name="Uzuka A."/>
            <person name="Nozaki H."/>
            <person name="Yoshikawa H."/>
            <person name="Miyagishima S.Y."/>
        </authorList>
    </citation>
    <scope>NUCLEOTIDE SEQUENCE [LARGE SCALE GENOMIC DNA]</scope>
    <source>
        <strain evidence="2 3">NIES-2499</strain>
    </source>
</reference>
<dbReference type="AlphaFoldDB" id="A0A250X4C8"/>
<name>A0A250X4C8_9CHLO</name>